<dbReference type="InterPro" id="IPR003439">
    <property type="entry name" value="ABC_transporter-like_ATP-bd"/>
</dbReference>
<sequence length="518" mass="54220">MPHQPADAGVPQLTVELRDVGKSFGGLPVLRHIDLTIRPGTVHALVGENGAGKSTLAKIIAGLYSADDGEVLVNGEGVHFGSPREALDRGIATIAQELALVPALSVAENVFLGREPQRVGFIGRKRLAAEYRALSERTGFGLPPDVPVGALRTADQQKVEILRALARGASVIIMDEPTAALSGADADLLHTVVRQLAASGHTVVLISHFLGEVLDLADEITVLRDGRLIRTAPAADETEASLIEAMLGRTLGAVFPEQSPAPTDIEPVLTVSDLVAPGVRGVSFSVRPGEIVGLAGLVGAGRSEIVHAIFGAAGRHGGTVEILEPGAGQTGKGAAVGQSVPAALQAGLFLIPESRKEQGLVLGRPIRENVTLSNLAAFARGGWVRTRAERQDARAMLDQVTVAGDDRRNVSSLSGGNQQKVLFARALQRPRKVLIADEPTRGVDVGSRRAIYDLIVAEAARGIGVIVVSSDVEEVLGLAHRILVIRSGRIVAELTGTDRTEQNVLTAAFADPITSGKQ</sequence>
<evidence type="ECO:0000256" key="6">
    <source>
        <dbReference type="ARBA" id="ARBA00022840"/>
    </source>
</evidence>
<evidence type="ECO:0000256" key="3">
    <source>
        <dbReference type="ARBA" id="ARBA00022597"/>
    </source>
</evidence>
<dbReference type="InterPro" id="IPR017871">
    <property type="entry name" value="ABC_transporter-like_CS"/>
</dbReference>
<keyword evidence="1" id="KW-0813">Transport</keyword>
<dbReference type="GO" id="GO:0016887">
    <property type="term" value="F:ATP hydrolysis activity"/>
    <property type="evidence" value="ECO:0007669"/>
    <property type="project" value="InterPro"/>
</dbReference>
<evidence type="ECO:0000259" key="9">
    <source>
        <dbReference type="PROSITE" id="PS50893"/>
    </source>
</evidence>
<dbReference type="Pfam" id="PF00005">
    <property type="entry name" value="ABC_tran"/>
    <property type="match status" value="2"/>
</dbReference>
<feature type="domain" description="ABC transporter" evidence="9">
    <location>
        <begin position="263"/>
        <end position="512"/>
    </location>
</feature>
<evidence type="ECO:0000313" key="10">
    <source>
        <dbReference type="EMBL" id="QPE03676.1"/>
    </source>
</evidence>
<dbReference type="CDD" id="cd03216">
    <property type="entry name" value="ABC_Carb_Monos_I"/>
    <property type="match status" value="1"/>
</dbReference>
<evidence type="ECO:0000256" key="2">
    <source>
        <dbReference type="ARBA" id="ARBA00022475"/>
    </source>
</evidence>
<keyword evidence="8" id="KW-0472">Membrane</keyword>
<evidence type="ECO:0000313" key="11">
    <source>
        <dbReference type="Proteomes" id="UP000594480"/>
    </source>
</evidence>
<keyword evidence="6 10" id="KW-0067">ATP-binding</keyword>
<keyword evidence="2" id="KW-1003">Cell membrane</keyword>
<evidence type="ECO:0000256" key="5">
    <source>
        <dbReference type="ARBA" id="ARBA00022741"/>
    </source>
</evidence>
<keyword evidence="3" id="KW-0762">Sugar transport</keyword>
<protein>
    <submittedName>
        <fullName evidence="10">Sugar ABC transporter ATP-binding protein</fullName>
    </submittedName>
</protein>
<feature type="domain" description="ABC transporter" evidence="9">
    <location>
        <begin position="15"/>
        <end position="250"/>
    </location>
</feature>
<dbReference type="RefSeq" id="WP_195691769.1">
    <property type="nucleotide sequence ID" value="NZ_CP064760.1"/>
</dbReference>
<dbReference type="GO" id="GO:0005524">
    <property type="term" value="F:ATP binding"/>
    <property type="evidence" value="ECO:0007669"/>
    <property type="project" value="UniProtKB-KW"/>
</dbReference>
<dbReference type="SUPFAM" id="SSF52540">
    <property type="entry name" value="P-loop containing nucleoside triphosphate hydrolases"/>
    <property type="match status" value="2"/>
</dbReference>
<evidence type="ECO:0000256" key="1">
    <source>
        <dbReference type="ARBA" id="ARBA00022448"/>
    </source>
</evidence>
<accession>A0A7S8RG77</accession>
<evidence type="ECO:0000256" key="7">
    <source>
        <dbReference type="ARBA" id="ARBA00022967"/>
    </source>
</evidence>
<dbReference type="InterPro" id="IPR027417">
    <property type="entry name" value="P-loop_NTPase"/>
</dbReference>
<proteinExistence type="predicted"/>
<organism evidence="10 11">
    <name type="scientific">Microbacterium schleiferi</name>
    <dbReference type="NCBI Taxonomy" id="69362"/>
    <lineage>
        <taxon>Bacteria</taxon>
        <taxon>Bacillati</taxon>
        <taxon>Actinomycetota</taxon>
        <taxon>Actinomycetes</taxon>
        <taxon>Micrococcales</taxon>
        <taxon>Microbacteriaceae</taxon>
        <taxon>Microbacterium</taxon>
    </lineage>
</organism>
<keyword evidence="5" id="KW-0547">Nucleotide-binding</keyword>
<dbReference type="SMART" id="SM00382">
    <property type="entry name" value="AAA"/>
    <property type="match status" value="2"/>
</dbReference>
<gene>
    <name evidence="10" type="ORF">IT882_10195</name>
</gene>
<dbReference type="PROSITE" id="PS00211">
    <property type="entry name" value="ABC_TRANSPORTER_1"/>
    <property type="match status" value="1"/>
</dbReference>
<keyword evidence="11" id="KW-1185">Reference proteome</keyword>
<dbReference type="Proteomes" id="UP000594480">
    <property type="component" value="Chromosome"/>
</dbReference>
<dbReference type="PANTHER" id="PTHR43790">
    <property type="entry name" value="CARBOHYDRATE TRANSPORT ATP-BINDING PROTEIN MG119-RELATED"/>
    <property type="match status" value="1"/>
</dbReference>
<dbReference type="PROSITE" id="PS50893">
    <property type="entry name" value="ABC_TRANSPORTER_2"/>
    <property type="match status" value="2"/>
</dbReference>
<dbReference type="Gene3D" id="3.40.50.300">
    <property type="entry name" value="P-loop containing nucleotide triphosphate hydrolases"/>
    <property type="match status" value="2"/>
</dbReference>
<dbReference type="PANTHER" id="PTHR43790:SF3">
    <property type="entry name" value="D-ALLOSE IMPORT ATP-BINDING PROTEIN ALSA-RELATED"/>
    <property type="match status" value="1"/>
</dbReference>
<evidence type="ECO:0000256" key="8">
    <source>
        <dbReference type="ARBA" id="ARBA00023136"/>
    </source>
</evidence>
<keyword evidence="7" id="KW-1278">Translocase</keyword>
<dbReference type="CDD" id="cd03215">
    <property type="entry name" value="ABC_Carb_Monos_II"/>
    <property type="match status" value="1"/>
</dbReference>
<dbReference type="InterPro" id="IPR003593">
    <property type="entry name" value="AAA+_ATPase"/>
</dbReference>
<dbReference type="AlphaFoldDB" id="A0A7S8RG77"/>
<name>A0A7S8RG77_9MICO</name>
<evidence type="ECO:0000256" key="4">
    <source>
        <dbReference type="ARBA" id="ARBA00022737"/>
    </source>
</evidence>
<dbReference type="EMBL" id="CP064760">
    <property type="protein sequence ID" value="QPE03676.1"/>
    <property type="molecule type" value="Genomic_DNA"/>
</dbReference>
<dbReference type="KEGG" id="msf:IT882_10195"/>
<reference evidence="10 11" key="1">
    <citation type="submission" date="2020-11" db="EMBL/GenBank/DDBJ databases">
        <title>Amino acid is mineralized and recycled by bacteria in oceanic microbiome.</title>
        <authorList>
            <person name="Zheng L.Y."/>
        </authorList>
    </citation>
    <scope>NUCLEOTIDE SEQUENCE [LARGE SCALE GENOMIC DNA]</scope>
    <source>
        <strain evidence="10 11">A32-1</strain>
    </source>
</reference>
<keyword evidence="4" id="KW-0677">Repeat</keyword>
<dbReference type="InterPro" id="IPR050107">
    <property type="entry name" value="ABC_carbohydrate_import_ATPase"/>
</dbReference>